<keyword evidence="3" id="KW-1185">Reference proteome</keyword>
<accession>A0ABY1IDI7</accession>
<reference evidence="2 3" key="1">
    <citation type="submission" date="2016-11" db="EMBL/GenBank/DDBJ databases">
        <authorList>
            <person name="Varghese N."/>
            <person name="Submissions S."/>
        </authorList>
    </citation>
    <scope>NUCLEOTIDE SEQUENCE [LARGE SCALE GENOMIC DNA]</scope>
    <source>
        <strain evidence="2 3">DSM 21988</strain>
    </source>
</reference>
<feature type="domain" description="Tetrapyrrole biosynthesis uroporphyrinogen III synthase" evidence="1">
    <location>
        <begin position="14"/>
        <end position="224"/>
    </location>
</feature>
<organism evidence="2 3">
    <name type="scientific">Aureimonas altamirensis DSM 21988</name>
    <dbReference type="NCBI Taxonomy" id="1121026"/>
    <lineage>
        <taxon>Bacteria</taxon>
        <taxon>Pseudomonadati</taxon>
        <taxon>Pseudomonadota</taxon>
        <taxon>Alphaproteobacteria</taxon>
        <taxon>Hyphomicrobiales</taxon>
        <taxon>Aurantimonadaceae</taxon>
        <taxon>Aureimonas</taxon>
    </lineage>
</organism>
<dbReference type="EMBL" id="FQZC01000002">
    <property type="protein sequence ID" value="SHJ01978.1"/>
    <property type="molecule type" value="Genomic_DNA"/>
</dbReference>
<dbReference type="InterPro" id="IPR003754">
    <property type="entry name" value="4pyrrol_synth_uPrphyn_synth"/>
</dbReference>
<dbReference type="RefSeq" id="WP_060605588.1">
    <property type="nucleotide sequence ID" value="NZ_FQZC01000002.1"/>
</dbReference>
<dbReference type="SUPFAM" id="SSF69618">
    <property type="entry name" value="HemD-like"/>
    <property type="match status" value="1"/>
</dbReference>
<dbReference type="InterPro" id="IPR036108">
    <property type="entry name" value="4pyrrol_syn_uPrphyn_synt_sf"/>
</dbReference>
<dbReference type="Gene3D" id="3.40.50.10090">
    <property type="match status" value="2"/>
</dbReference>
<dbReference type="Pfam" id="PF02602">
    <property type="entry name" value="HEM4"/>
    <property type="match status" value="1"/>
</dbReference>
<proteinExistence type="predicted"/>
<evidence type="ECO:0000259" key="1">
    <source>
        <dbReference type="Pfam" id="PF02602"/>
    </source>
</evidence>
<gene>
    <name evidence="2" type="ORF">SAMN02745911_1420</name>
</gene>
<name>A0ABY1IDI7_9HYPH</name>
<evidence type="ECO:0000313" key="3">
    <source>
        <dbReference type="Proteomes" id="UP000184290"/>
    </source>
</evidence>
<protein>
    <submittedName>
        <fullName evidence="2">Uroporphyrinogen-III synthase</fullName>
    </submittedName>
</protein>
<dbReference type="CDD" id="cd06578">
    <property type="entry name" value="HemD"/>
    <property type="match status" value="1"/>
</dbReference>
<dbReference type="Proteomes" id="UP000184290">
    <property type="component" value="Unassembled WGS sequence"/>
</dbReference>
<comment type="caution">
    <text evidence="2">The sequence shown here is derived from an EMBL/GenBank/DDBJ whole genome shotgun (WGS) entry which is preliminary data.</text>
</comment>
<evidence type="ECO:0000313" key="2">
    <source>
        <dbReference type="EMBL" id="SHJ01978.1"/>
    </source>
</evidence>
<sequence>MRVLLLREVTRAADTATELRAHGLTPLLLPLETVEMLSPRLDSDGFGILAVTSAHALPWLQRHYPPDGRALFAVGPATAAAAKRFGYDDVTAADGDAASLAGLLTKWAAGRRILYAAGLPRRPDLETALARAGLSFTTADVYRVVSRQPSPEEVEAALGDWPADCVMLLSAGQAEAYGQLHARFGDVVGAGPLFCLSERIAAAVLPSLRHNCIVSPIPAMDSLIDAMLRYRCTLP</sequence>